<gene>
    <name evidence="3" type="ORF">Cni_G13540</name>
</gene>
<proteinExistence type="predicted"/>
<dbReference type="PANTHER" id="PTHR48011:SF4">
    <property type="entry name" value="MITOGEN-ACTIVATED PROTEIN KINASE KINASE KINASE 19"/>
    <property type="match status" value="1"/>
</dbReference>
<dbReference type="PANTHER" id="PTHR48011">
    <property type="entry name" value="CCR4-NOT TRANSCRIPTIONAL COMPLEX SUBUNIT CAF120-RELATED"/>
    <property type="match status" value="1"/>
</dbReference>
<dbReference type="InterPro" id="IPR011009">
    <property type="entry name" value="Kinase-like_dom_sf"/>
</dbReference>
<dbReference type="Proteomes" id="UP001327560">
    <property type="component" value="Chromosome 4"/>
</dbReference>
<dbReference type="GO" id="GO:0007165">
    <property type="term" value="P:signal transduction"/>
    <property type="evidence" value="ECO:0007669"/>
    <property type="project" value="TreeGrafter"/>
</dbReference>
<feature type="region of interest" description="Disordered" evidence="1">
    <location>
        <begin position="1"/>
        <end position="24"/>
    </location>
</feature>
<evidence type="ECO:0000256" key="1">
    <source>
        <dbReference type="SAM" id="MobiDB-lite"/>
    </source>
</evidence>
<dbReference type="Gene3D" id="1.10.510.10">
    <property type="entry name" value="Transferase(Phosphotransferase) domain 1"/>
    <property type="match status" value="1"/>
</dbReference>
<keyword evidence="3" id="KW-0418">Kinase</keyword>
<dbReference type="AlphaFoldDB" id="A0AAQ3K9Q7"/>
<reference evidence="3 4" key="1">
    <citation type="submission" date="2023-10" db="EMBL/GenBank/DDBJ databases">
        <title>Chromosome-scale genome assembly provides insights into flower coloration mechanisms of Canna indica.</title>
        <authorList>
            <person name="Li C."/>
        </authorList>
    </citation>
    <scope>NUCLEOTIDE SEQUENCE [LARGE SCALE GENOMIC DNA]</scope>
    <source>
        <tissue evidence="3">Flower</tissue>
    </source>
</reference>
<dbReference type="InterPro" id="IPR000719">
    <property type="entry name" value="Prot_kinase_dom"/>
</dbReference>
<evidence type="ECO:0000259" key="2">
    <source>
        <dbReference type="PROSITE" id="PS50011"/>
    </source>
</evidence>
<dbReference type="GO" id="GO:0004672">
    <property type="term" value="F:protein kinase activity"/>
    <property type="evidence" value="ECO:0007669"/>
    <property type="project" value="InterPro"/>
</dbReference>
<keyword evidence="4" id="KW-1185">Reference proteome</keyword>
<evidence type="ECO:0000313" key="4">
    <source>
        <dbReference type="Proteomes" id="UP001327560"/>
    </source>
</evidence>
<sequence length="129" mass="14475">MHHLSTEEDGEGVEPPLLPKTYTPDSKIYTSLMKGYMKEDWVDDVVCTQEVDPGGSRPHDEVEEFEGERHRVRGTPLFMASKVTRGEEQGPPADIWALDCTVIEMATDCPPWPDVPDPVAAIHWIVFSP</sequence>
<name>A0AAQ3K9Q7_9LILI</name>
<keyword evidence="3" id="KW-0808">Transferase</keyword>
<organism evidence="3 4">
    <name type="scientific">Canna indica</name>
    <name type="common">Indian-shot</name>
    <dbReference type="NCBI Taxonomy" id="4628"/>
    <lineage>
        <taxon>Eukaryota</taxon>
        <taxon>Viridiplantae</taxon>
        <taxon>Streptophyta</taxon>
        <taxon>Embryophyta</taxon>
        <taxon>Tracheophyta</taxon>
        <taxon>Spermatophyta</taxon>
        <taxon>Magnoliopsida</taxon>
        <taxon>Liliopsida</taxon>
        <taxon>Zingiberales</taxon>
        <taxon>Cannaceae</taxon>
        <taxon>Canna</taxon>
    </lineage>
</organism>
<dbReference type="EMBL" id="CP136893">
    <property type="protein sequence ID" value="WOL04818.1"/>
    <property type="molecule type" value="Genomic_DNA"/>
</dbReference>
<accession>A0AAQ3K9Q7</accession>
<dbReference type="GO" id="GO:0005524">
    <property type="term" value="F:ATP binding"/>
    <property type="evidence" value="ECO:0007669"/>
    <property type="project" value="InterPro"/>
</dbReference>
<feature type="domain" description="Protein kinase" evidence="2">
    <location>
        <begin position="1"/>
        <end position="129"/>
    </location>
</feature>
<dbReference type="PROSITE" id="PS50011">
    <property type="entry name" value="PROTEIN_KINASE_DOM"/>
    <property type="match status" value="1"/>
</dbReference>
<protein>
    <submittedName>
        <fullName evidence="3">Mitogen-activated protein kinase kinase kinase A-like</fullName>
    </submittedName>
</protein>
<dbReference type="InterPro" id="IPR052751">
    <property type="entry name" value="Plant_MAPKKK"/>
</dbReference>
<evidence type="ECO:0000313" key="3">
    <source>
        <dbReference type="EMBL" id="WOL04818.1"/>
    </source>
</evidence>
<dbReference type="SUPFAM" id="SSF56112">
    <property type="entry name" value="Protein kinase-like (PK-like)"/>
    <property type="match status" value="1"/>
</dbReference>